<protein>
    <recommendedName>
        <fullName evidence="1">Large polyvalent protein-associated domain-containing protein</fullName>
    </recommendedName>
</protein>
<evidence type="ECO:0000259" key="1">
    <source>
        <dbReference type="Pfam" id="PF18796"/>
    </source>
</evidence>
<reference evidence="3" key="1">
    <citation type="submission" date="2016-10" db="EMBL/GenBank/DDBJ databases">
        <authorList>
            <person name="Varghese N."/>
            <person name="Submissions S."/>
        </authorList>
    </citation>
    <scope>NUCLEOTIDE SEQUENCE [LARGE SCALE GENOMIC DNA]</scope>
    <source>
        <strain evidence="3">DSM 11526</strain>
    </source>
</reference>
<dbReference type="Proteomes" id="UP000242469">
    <property type="component" value="Unassembled WGS sequence"/>
</dbReference>
<sequence length="265" mass="29942">MAAPRNSSRTFYRRGPEHRFGEIINFADIRKRYDFRSIEIGRWVTRDENEQAAAHFYDALGDLMTILNGPEALISLRGTLAFQYGIGGRPGVAAHYTPSTRCFSLAKNAVPGSIAHEWFHALDHYLADKCFGDAPKGMFASKAWLHDATPVPHPLNDCLFACFKAIMLDQSGEGPSELCRASMAMDRQLNGLYYSLPEEMCARAFEAFVQDQPIRNHFLVKGSRSSKEARLGLFPQGEQRQRVHQAFRDYFDLLGTGLKRICHHV</sequence>
<evidence type="ECO:0000313" key="2">
    <source>
        <dbReference type="EMBL" id="SEB05209.1"/>
    </source>
</evidence>
<feature type="domain" description="Large polyvalent protein-associated" evidence="1">
    <location>
        <begin position="185"/>
        <end position="256"/>
    </location>
</feature>
<dbReference type="OrthoDB" id="343736at2"/>
<dbReference type="RefSeq" id="WP_091827422.1">
    <property type="nucleotide sequence ID" value="NZ_FNRJ01000014.1"/>
</dbReference>
<dbReference type="Pfam" id="PF18796">
    <property type="entry name" value="LPD1"/>
    <property type="match status" value="1"/>
</dbReference>
<dbReference type="EMBL" id="FNRJ01000014">
    <property type="protein sequence ID" value="SEB05209.1"/>
    <property type="molecule type" value="Genomic_DNA"/>
</dbReference>
<dbReference type="AlphaFoldDB" id="A0A1H4G6I8"/>
<evidence type="ECO:0000313" key="3">
    <source>
        <dbReference type="Proteomes" id="UP000242469"/>
    </source>
</evidence>
<proteinExistence type="predicted"/>
<accession>A0A1H4G6I8</accession>
<dbReference type="STRING" id="1122198.SAMN02745729_11471"/>
<dbReference type="NCBIfam" id="NF041907">
    <property type="entry name" value="CLCA_X"/>
    <property type="match status" value="1"/>
</dbReference>
<organism evidence="2 3">
    <name type="scientific">Marinobacterium iners DSM 11526</name>
    <dbReference type="NCBI Taxonomy" id="1122198"/>
    <lineage>
        <taxon>Bacteria</taxon>
        <taxon>Pseudomonadati</taxon>
        <taxon>Pseudomonadota</taxon>
        <taxon>Gammaproteobacteria</taxon>
        <taxon>Oceanospirillales</taxon>
        <taxon>Oceanospirillaceae</taxon>
        <taxon>Marinobacterium</taxon>
    </lineage>
</organism>
<gene>
    <name evidence="2" type="ORF">SAMN02745729_11471</name>
</gene>
<keyword evidence="3" id="KW-1185">Reference proteome</keyword>
<name>A0A1H4G6I8_9GAMM</name>
<dbReference type="InterPro" id="IPR041047">
    <property type="entry name" value="LPD1"/>
</dbReference>